<protein>
    <recommendedName>
        <fullName evidence="4">DUF2330 domain-containing protein</fullName>
    </recommendedName>
</protein>
<name>A0ABR9K9S8_9ACTN</name>
<evidence type="ECO:0008006" key="4">
    <source>
        <dbReference type="Google" id="ProtNLM"/>
    </source>
</evidence>
<keyword evidence="1" id="KW-0472">Membrane</keyword>
<proteinExistence type="predicted"/>
<reference evidence="2 3" key="1">
    <citation type="submission" date="2020-10" db="EMBL/GenBank/DDBJ databases">
        <title>Sequencing the genomes of 1000 actinobacteria strains.</title>
        <authorList>
            <person name="Klenk H.-P."/>
        </authorList>
    </citation>
    <scope>NUCLEOTIDE SEQUENCE [LARGE SCALE GENOMIC DNA]</scope>
    <source>
        <strain evidence="2 3">DSM 43748</strain>
    </source>
</reference>
<keyword evidence="1" id="KW-0812">Transmembrane</keyword>
<organism evidence="2 3">
    <name type="scientific">Nonomuraea africana</name>
    <dbReference type="NCBI Taxonomy" id="46171"/>
    <lineage>
        <taxon>Bacteria</taxon>
        <taxon>Bacillati</taxon>
        <taxon>Actinomycetota</taxon>
        <taxon>Actinomycetes</taxon>
        <taxon>Streptosporangiales</taxon>
        <taxon>Streptosporangiaceae</taxon>
        <taxon>Nonomuraea</taxon>
    </lineage>
</organism>
<evidence type="ECO:0000313" key="3">
    <source>
        <dbReference type="Proteomes" id="UP000661607"/>
    </source>
</evidence>
<evidence type="ECO:0000256" key="1">
    <source>
        <dbReference type="SAM" id="Phobius"/>
    </source>
</evidence>
<dbReference type="Proteomes" id="UP000661607">
    <property type="component" value="Unassembled WGS sequence"/>
</dbReference>
<keyword evidence="3" id="KW-1185">Reference proteome</keyword>
<accession>A0ABR9K9S8</accession>
<keyword evidence="1" id="KW-1133">Transmembrane helix</keyword>
<feature type="transmembrane region" description="Helical" evidence="1">
    <location>
        <begin position="153"/>
        <end position="174"/>
    </location>
</feature>
<comment type="caution">
    <text evidence="2">The sequence shown here is derived from an EMBL/GenBank/DDBJ whole genome shotgun (WGS) entry which is preliminary data.</text>
</comment>
<evidence type="ECO:0000313" key="2">
    <source>
        <dbReference type="EMBL" id="MBE1558767.1"/>
    </source>
</evidence>
<gene>
    <name evidence="2" type="ORF">H4W81_001546</name>
</gene>
<sequence>MLAALLLPAGGAAWAKGPDRATLTGPGLDGAVEIRPGSEADSAGLTLLREASGIDAILLTELPGTTRADRPVAALGPAYRLVWHAPGEERALVVQEVYPYAEPGPWVHTPAQPLAVRHGWSQAPSFLKDTLVGFGLPEAAPAPGGPWWTAPSVVALMGVVVVLVVVTPLAVVRARRRGTPGVRH</sequence>
<dbReference type="RefSeq" id="WP_192774141.1">
    <property type="nucleotide sequence ID" value="NZ_BAAASY010000037.1"/>
</dbReference>
<dbReference type="EMBL" id="JADBEF010000001">
    <property type="protein sequence ID" value="MBE1558767.1"/>
    <property type="molecule type" value="Genomic_DNA"/>
</dbReference>